<organism evidence="8 9">
    <name type="scientific">Aspergillus sclerotiicarbonarius (strain CBS 121057 / IBT 28362)</name>
    <dbReference type="NCBI Taxonomy" id="1448318"/>
    <lineage>
        <taxon>Eukaryota</taxon>
        <taxon>Fungi</taxon>
        <taxon>Dikarya</taxon>
        <taxon>Ascomycota</taxon>
        <taxon>Pezizomycotina</taxon>
        <taxon>Eurotiomycetes</taxon>
        <taxon>Eurotiomycetidae</taxon>
        <taxon>Eurotiales</taxon>
        <taxon>Aspergillaceae</taxon>
        <taxon>Aspergillus</taxon>
        <taxon>Aspergillus subgen. Circumdati</taxon>
    </lineage>
</organism>
<evidence type="ECO:0000256" key="6">
    <source>
        <dbReference type="SAM" id="Phobius"/>
    </source>
</evidence>
<dbReference type="SUPFAM" id="SSF51735">
    <property type="entry name" value="NAD(P)-binding Rossmann-fold domains"/>
    <property type="match status" value="1"/>
</dbReference>
<dbReference type="PANTHER" id="PTHR11905">
    <property type="entry name" value="ADAM A DISINTEGRIN AND METALLOPROTEASE DOMAIN"/>
    <property type="match status" value="1"/>
</dbReference>
<evidence type="ECO:0000256" key="1">
    <source>
        <dbReference type="ARBA" id="ARBA00022857"/>
    </source>
</evidence>
<dbReference type="FunFam" id="4.10.70.10:FF:000003">
    <property type="entry name" value="Disintegrin and metalloproteinase domain-containing protein 17"/>
    <property type="match status" value="1"/>
</dbReference>
<dbReference type="InterPro" id="IPR001762">
    <property type="entry name" value="Disintegrin_dom"/>
</dbReference>
<dbReference type="EMBL" id="KZ826345">
    <property type="protein sequence ID" value="PYI07003.1"/>
    <property type="molecule type" value="Genomic_DNA"/>
</dbReference>
<keyword evidence="2" id="KW-1015">Disulfide bond</keyword>
<evidence type="ECO:0000313" key="9">
    <source>
        <dbReference type="Proteomes" id="UP000248423"/>
    </source>
</evidence>
<dbReference type="Proteomes" id="UP000248423">
    <property type="component" value="Unassembled WGS sequence"/>
</dbReference>
<comment type="function">
    <text evidence="3">Probable zinc protease.</text>
</comment>
<evidence type="ECO:0000256" key="3">
    <source>
        <dbReference type="ARBA" id="ARBA00056552"/>
    </source>
</evidence>
<evidence type="ECO:0000256" key="4">
    <source>
        <dbReference type="ARBA" id="ARBA00074021"/>
    </source>
</evidence>
<protein>
    <recommendedName>
        <fullName evidence="4">Disintegrin and metalloproteinase domain-containing protein B</fullName>
    </recommendedName>
</protein>
<dbReference type="PRINTS" id="PR00081">
    <property type="entry name" value="GDHRDH"/>
</dbReference>
<dbReference type="PROSITE" id="PS50214">
    <property type="entry name" value="DISINTEGRIN_2"/>
    <property type="match status" value="1"/>
</dbReference>
<dbReference type="InterPro" id="IPR002347">
    <property type="entry name" value="SDR_fam"/>
</dbReference>
<keyword evidence="1" id="KW-0521">NADP</keyword>
<keyword evidence="6" id="KW-0472">Membrane</keyword>
<dbReference type="Gene3D" id="4.10.70.10">
    <property type="entry name" value="Disintegrin domain"/>
    <property type="match status" value="1"/>
</dbReference>
<dbReference type="InterPro" id="IPR036291">
    <property type="entry name" value="NAD(P)-bd_dom_sf"/>
</dbReference>
<gene>
    <name evidence="8" type="ORF">BO78DRAFT_406960</name>
</gene>
<dbReference type="AlphaFoldDB" id="A0A319FI49"/>
<dbReference type="PANTHER" id="PTHR11905:SF222">
    <property type="entry name" value="ADAM FAMILY OF METALLOPROTEASE ADM-A (AFU_ORTHOLOGUE AFUA_6G14420)"/>
    <property type="match status" value="1"/>
</dbReference>
<dbReference type="SMART" id="SM00050">
    <property type="entry name" value="DISIN"/>
    <property type="match status" value="1"/>
</dbReference>
<reference evidence="8 9" key="1">
    <citation type="submission" date="2018-02" db="EMBL/GenBank/DDBJ databases">
        <title>The genomes of Aspergillus section Nigri reveals drivers in fungal speciation.</title>
        <authorList>
            <consortium name="DOE Joint Genome Institute"/>
            <person name="Vesth T.C."/>
            <person name="Nybo J."/>
            <person name="Theobald S."/>
            <person name="Brandl J."/>
            <person name="Frisvad J.C."/>
            <person name="Nielsen K.F."/>
            <person name="Lyhne E.K."/>
            <person name="Kogle M.E."/>
            <person name="Kuo A."/>
            <person name="Riley R."/>
            <person name="Clum A."/>
            <person name="Nolan M."/>
            <person name="Lipzen A."/>
            <person name="Salamov A."/>
            <person name="Henrissat B."/>
            <person name="Wiebenga A."/>
            <person name="De vries R.P."/>
            <person name="Grigoriev I.V."/>
            <person name="Mortensen U.H."/>
            <person name="Andersen M.R."/>
            <person name="Baker S.E."/>
        </authorList>
    </citation>
    <scope>NUCLEOTIDE SEQUENCE [LARGE SCALE GENOMIC DNA]</scope>
    <source>
        <strain evidence="8 9">CBS 121057</strain>
    </source>
</reference>
<evidence type="ECO:0000313" key="8">
    <source>
        <dbReference type="EMBL" id="PYI07003.1"/>
    </source>
</evidence>
<dbReference type="InterPro" id="IPR020904">
    <property type="entry name" value="Sc_DH/Rdtase_CS"/>
</dbReference>
<proteinExistence type="predicted"/>
<dbReference type="PROSITE" id="PS00061">
    <property type="entry name" value="ADH_SHORT"/>
    <property type="match status" value="1"/>
</dbReference>
<dbReference type="InterPro" id="IPR024079">
    <property type="entry name" value="MetalloPept_cat_dom_sf"/>
</dbReference>
<evidence type="ECO:0000256" key="2">
    <source>
        <dbReference type="ARBA" id="ARBA00023157"/>
    </source>
</evidence>
<feature type="region of interest" description="Disordered" evidence="5">
    <location>
        <begin position="703"/>
        <end position="722"/>
    </location>
</feature>
<dbReference type="GO" id="GO:0044550">
    <property type="term" value="P:secondary metabolite biosynthetic process"/>
    <property type="evidence" value="ECO:0007669"/>
    <property type="project" value="UniProtKB-ARBA"/>
</dbReference>
<dbReference type="Pfam" id="PF00200">
    <property type="entry name" value="Disintegrin"/>
    <property type="match status" value="1"/>
</dbReference>
<dbReference type="Pfam" id="PF13574">
    <property type="entry name" value="Reprolysin_2"/>
    <property type="match status" value="1"/>
</dbReference>
<keyword evidence="6" id="KW-0812">Transmembrane</keyword>
<dbReference type="GO" id="GO:0008237">
    <property type="term" value="F:metallopeptidase activity"/>
    <property type="evidence" value="ECO:0007669"/>
    <property type="project" value="InterPro"/>
</dbReference>
<dbReference type="VEuPathDB" id="FungiDB:BO78DRAFT_406960"/>
<dbReference type="SUPFAM" id="SSF55486">
    <property type="entry name" value="Metalloproteases ('zincins'), catalytic domain"/>
    <property type="match status" value="1"/>
</dbReference>
<dbReference type="Pfam" id="PF00106">
    <property type="entry name" value="adh_short"/>
    <property type="match status" value="1"/>
</dbReference>
<feature type="domain" description="Disintegrin" evidence="7">
    <location>
        <begin position="500"/>
        <end position="587"/>
    </location>
</feature>
<evidence type="ECO:0000256" key="5">
    <source>
        <dbReference type="SAM" id="MobiDB-lite"/>
    </source>
</evidence>
<accession>A0A319FI49</accession>
<sequence>MPPYTHTGPVTCDDAFNSSALKGKTAIVTGGANGLGEAYVRALVATGLNVCIGDLDADKGRTLEAELPGTKFVSCNAASWEDQVRLFQAATSLSPTGRISYVVANAGIHRPDEVFQYAGDGQEPEKPDLSIIDTNINGPLYTAKLAAHYFIRQNGQTPTPAQEDTCLVLIGSGAAFLDCPRAPQYCASKWAMRGIMHSLRRTAHYYGSRVNIISPWYVKTKILSEKAFAHVTNVGVQFAEAEDAGQCLLRILSDTSINGHSLFVTARKWAPRGYMDLDLEDYPGNALVGEIQEEQMWSAPVSEGFIGSIAGCPTSRRVALIGLAADCSYRAAFSSAEETRRELIAMVNAASEVFERRFNVSLGIRNLTISDGECAETGSESTPWNVACGSGDLDWRLQQFSSWRGEQHASNAYWTLMTNCPTGNVVGVSLVGQLCNPDRGANVVVRTSNQWQYIMNPSSTRQQTDFSPCTVGNICSLMGSEQVRTDCLVSPNAAPTTITAGECGNGIVEAGENCDCGENCDGDSCCNGETCRFADGAVCDDAAGPCCTGCQFANASTVCRPSTGFCDVQETCTGHNSDCPADLHASDGQSCGNTSSLFCAGGECTSRDLQCRDRLNGLGTTLHCSVEFGSGSYCRSMGQDVLDGTPCRESRDRLSWINRHRSVFIGVVAGVGGGLVLGVVIAILFTCCHRRAPAAKNRLAEVPNTLTGSSPPPYRMQRDGTA</sequence>
<keyword evidence="6" id="KW-1133">Transmembrane helix</keyword>
<feature type="transmembrane region" description="Helical" evidence="6">
    <location>
        <begin position="663"/>
        <end position="688"/>
    </location>
</feature>
<dbReference type="Pfam" id="PF13688">
    <property type="entry name" value="Reprolysin_5"/>
    <property type="match status" value="1"/>
</dbReference>
<evidence type="ECO:0000259" key="7">
    <source>
        <dbReference type="PROSITE" id="PS50214"/>
    </source>
</evidence>
<keyword evidence="9" id="KW-1185">Reference proteome</keyword>
<dbReference type="Gene3D" id="3.40.50.720">
    <property type="entry name" value="NAD(P)-binding Rossmann-like Domain"/>
    <property type="match status" value="1"/>
</dbReference>
<dbReference type="Gene3D" id="3.40.390.10">
    <property type="entry name" value="Collagenase (Catalytic Domain)"/>
    <property type="match status" value="1"/>
</dbReference>
<dbReference type="InterPro" id="IPR036436">
    <property type="entry name" value="Disintegrin_dom_sf"/>
</dbReference>
<dbReference type="STRING" id="1448318.A0A319FI49"/>
<dbReference type="OrthoDB" id="5371740at2759"/>
<dbReference type="SUPFAM" id="SSF57552">
    <property type="entry name" value="Blood coagulation inhibitor (disintegrin)"/>
    <property type="match status" value="1"/>
</dbReference>
<name>A0A319FI49_ASPSB</name>